<proteinExistence type="inferred from homology"/>
<evidence type="ECO:0000313" key="5">
    <source>
        <dbReference type="Ensembl" id="ENSDLAP00005075522.1"/>
    </source>
</evidence>
<comment type="similarity">
    <text evidence="1">Belongs to the TRAFAC class TrmE-Era-EngA-EngB-Septin-like GTPase superfamily. AIG1/Toc34/Toc159-like paraseptin GTPase family. IAN subfamily.</text>
</comment>
<evidence type="ECO:0000256" key="1">
    <source>
        <dbReference type="ARBA" id="ARBA00008535"/>
    </source>
</evidence>
<keyword evidence="2" id="KW-0547">Nucleotide-binding</keyword>
<sequence length="341" mass="37110">ASLLSQTVTENRRIVMVGKTGVGKSSLANIIFEENVFEIDLSLNSTTKECQDENTSVNGRMITLIDTPGFFDTERSEDERKREIVRCITQCSPGPHAFLIVLKVETFTEQEQAVINKIHEYFSEGVFKYATVLFTHGDQLTEGQTIQNFVSQNKFMKDLVKKCGGRCHVIDNKYWKDNPNDEYRSNKFQVEELLKSIDNTVTENNGCCYTNEIREQAKVTVSTKIWIRLAGTTTGALLGALFGVVAVEAVCVTVGSKFKDLVGLPKSVAGGATEGEIAAVVVVGTAAAVGGVLGGMRGFEAAEGADTALEATKRAAVAVKDDAISVYNAAYDVLNKMFTSK</sequence>
<dbReference type="Proteomes" id="UP000694389">
    <property type="component" value="Unassembled WGS sequence"/>
</dbReference>
<dbReference type="CDD" id="cd01852">
    <property type="entry name" value="AIG1"/>
    <property type="match status" value="1"/>
</dbReference>
<name>A0A8P4GD84_DICLA</name>
<reference evidence="5" key="1">
    <citation type="submission" date="2025-08" db="UniProtKB">
        <authorList>
            <consortium name="Ensembl"/>
        </authorList>
    </citation>
    <scope>IDENTIFICATION</scope>
</reference>
<dbReference type="PANTHER" id="PTHR10903:SF62">
    <property type="entry name" value="GTPASE IMAP FAMILY MEMBER 4-LIKE-RELATED"/>
    <property type="match status" value="1"/>
</dbReference>
<evidence type="ECO:0000256" key="2">
    <source>
        <dbReference type="ARBA" id="ARBA00022741"/>
    </source>
</evidence>
<feature type="domain" description="AIG1-type G" evidence="4">
    <location>
        <begin position="9"/>
        <end position="218"/>
    </location>
</feature>
<dbReference type="InterPro" id="IPR027417">
    <property type="entry name" value="P-loop_NTPase"/>
</dbReference>
<dbReference type="PROSITE" id="PS51720">
    <property type="entry name" value="G_AIG1"/>
    <property type="match status" value="1"/>
</dbReference>
<dbReference type="GO" id="GO:0005525">
    <property type="term" value="F:GTP binding"/>
    <property type="evidence" value="ECO:0007669"/>
    <property type="project" value="UniProtKB-KW"/>
</dbReference>
<reference evidence="5" key="2">
    <citation type="submission" date="2025-09" db="UniProtKB">
        <authorList>
            <consortium name="Ensembl"/>
        </authorList>
    </citation>
    <scope>IDENTIFICATION</scope>
</reference>
<dbReference type="Pfam" id="PF04548">
    <property type="entry name" value="AIG1"/>
    <property type="match status" value="1"/>
</dbReference>
<dbReference type="InterPro" id="IPR006703">
    <property type="entry name" value="G_AIG1"/>
</dbReference>
<dbReference type="AlphaFoldDB" id="A0A8P4GD84"/>
<dbReference type="FunFam" id="3.40.50.300:FF:000366">
    <property type="entry name" value="GTPase, IMAP family member 2"/>
    <property type="match status" value="1"/>
</dbReference>
<evidence type="ECO:0000259" key="4">
    <source>
        <dbReference type="PROSITE" id="PS51720"/>
    </source>
</evidence>
<keyword evidence="6" id="KW-1185">Reference proteome</keyword>
<accession>A0A8P4GD84</accession>
<keyword evidence="3" id="KW-0342">GTP-binding</keyword>
<evidence type="ECO:0000313" key="6">
    <source>
        <dbReference type="Proteomes" id="UP000694389"/>
    </source>
</evidence>
<dbReference type="InterPro" id="IPR045058">
    <property type="entry name" value="GIMA/IAN/Toc"/>
</dbReference>
<protein>
    <recommendedName>
        <fullName evidence="4">AIG1-type G domain-containing protein</fullName>
    </recommendedName>
</protein>
<dbReference type="Gene3D" id="3.40.50.300">
    <property type="entry name" value="P-loop containing nucleotide triphosphate hydrolases"/>
    <property type="match status" value="1"/>
</dbReference>
<dbReference type="SUPFAM" id="SSF52540">
    <property type="entry name" value="P-loop containing nucleoside triphosphate hydrolases"/>
    <property type="match status" value="1"/>
</dbReference>
<dbReference type="Ensembl" id="ENSDLAT00005075402.1">
    <property type="protein sequence ID" value="ENSDLAP00005075522.1"/>
    <property type="gene ID" value="ENSDLAG00005026606.1"/>
</dbReference>
<organism evidence="5 6">
    <name type="scientific">Dicentrarchus labrax</name>
    <name type="common">European seabass</name>
    <name type="synonym">Morone labrax</name>
    <dbReference type="NCBI Taxonomy" id="13489"/>
    <lineage>
        <taxon>Eukaryota</taxon>
        <taxon>Metazoa</taxon>
        <taxon>Chordata</taxon>
        <taxon>Craniata</taxon>
        <taxon>Vertebrata</taxon>
        <taxon>Euteleostomi</taxon>
        <taxon>Actinopterygii</taxon>
        <taxon>Neopterygii</taxon>
        <taxon>Teleostei</taxon>
        <taxon>Neoteleostei</taxon>
        <taxon>Acanthomorphata</taxon>
        <taxon>Eupercaria</taxon>
        <taxon>Moronidae</taxon>
        <taxon>Dicentrarchus</taxon>
    </lineage>
</organism>
<dbReference type="GeneTree" id="ENSGT01150000286992"/>
<evidence type="ECO:0000256" key="3">
    <source>
        <dbReference type="ARBA" id="ARBA00023134"/>
    </source>
</evidence>
<dbReference type="PANTHER" id="PTHR10903">
    <property type="entry name" value="GTPASE, IMAP FAMILY MEMBER-RELATED"/>
    <property type="match status" value="1"/>
</dbReference>